<proteinExistence type="evidence at transcript level"/>
<accession>I3T1P5</accession>
<feature type="region of interest" description="Disordered" evidence="1">
    <location>
        <begin position="33"/>
        <end position="99"/>
    </location>
</feature>
<feature type="compositionally biased region" description="Basic and acidic residues" evidence="1">
    <location>
        <begin position="83"/>
        <end position="99"/>
    </location>
</feature>
<name>I3T1P5_LOTJA</name>
<evidence type="ECO:0000256" key="1">
    <source>
        <dbReference type="SAM" id="MobiDB-lite"/>
    </source>
</evidence>
<sequence>MSSNQTQGNTEETRVVMVDKVIHVSEVTSERVDTHIIPSQEPKDNLQSSALGVGHNLNGKKIDQSNSKTKPEDILPSGSSILEKTEEICKESNEHFSGH</sequence>
<organism evidence="2">
    <name type="scientific">Lotus japonicus</name>
    <name type="common">Lotus corniculatus var. japonicus</name>
    <dbReference type="NCBI Taxonomy" id="34305"/>
    <lineage>
        <taxon>Eukaryota</taxon>
        <taxon>Viridiplantae</taxon>
        <taxon>Streptophyta</taxon>
        <taxon>Embryophyta</taxon>
        <taxon>Tracheophyta</taxon>
        <taxon>Spermatophyta</taxon>
        <taxon>Magnoliopsida</taxon>
        <taxon>eudicotyledons</taxon>
        <taxon>Gunneridae</taxon>
        <taxon>Pentapetalae</taxon>
        <taxon>rosids</taxon>
        <taxon>fabids</taxon>
        <taxon>Fabales</taxon>
        <taxon>Fabaceae</taxon>
        <taxon>Papilionoideae</taxon>
        <taxon>50 kb inversion clade</taxon>
        <taxon>NPAAA clade</taxon>
        <taxon>Hologalegina</taxon>
        <taxon>robinioid clade</taxon>
        <taxon>Loteae</taxon>
        <taxon>Lotus</taxon>
    </lineage>
</organism>
<reference evidence="2" key="1">
    <citation type="submission" date="2012-05" db="EMBL/GenBank/DDBJ databases">
        <authorList>
            <person name="Krishnakumar V."/>
            <person name="Cheung F."/>
            <person name="Xiao Y."/>
            <person name="Chan A."/>
            <person name="Moskal W.A."/>
            <person name="Town C.D."/>
        </authorList>
    </citation>
    <scope>NUCLEOTIDE SEQUENCE</scope>
</reference>
<evidence type="ECO:0000313" key="2">
    <source>
        <dbReference type="EMBL" id="AFK46437.1"/>
    </source>
</evidence>
<dbReference type="AlphaFoldDB" id="I3T1P5"/>
<protein>
    <submittedName>
        <fullName evidence="2">Uncharacterized protein</fullName>
    </submittedName>
</protein>
<dbReference type="EMBL" id="BT146643">
    <property type="protein sequence ID" value="AFK46437.1"/>
    <property type="molecule type" value="mRNA"/>
</dbReference>